<evidence type="ECO:0000313" key="1">
    <source>
        <dbReference type="EMBL" id="RIA78744.1"/>
    </source>
</evidence>
<proteinExistence type="predicted"/>
<protein>
    <submittedName>
        <fullName evidence="1">Uncharacterized protein</fullName>
    </submittedName>
</protein>
<reference evidence="1 2" key="1">
    <citation type="submission" date="2018-06" db="EMBL/GenBank/DDBJ databases">
        <title>Comparative genomics reveals the genomic features of Rhizophagus irregularis, R. cerebriforme, R. diaphanum and Gigaspora rosea, and their symbiotic lifestyle signature.</title>
        <authorList>
            <person name="Morin E."/>
            <person name="San Clemente H."/>
            <person name="Chen E.C.H."/>
            <person name="De La Providencia I."/>
            <person name="Hainaut M."/>
            <person name="Kuo A."/>
            <person name="Kohler A."/>
            <person name="Murat C."/>
            <person name="Tang N."/>
            <person name="Roy S."/>
            <person name="Loubradou J."/>
            <person name="Henrissat B."/>
            <person name="Grigoriev I.V."/>
            <person name="Corradi N."/>
            <person name="Roux C."/>
            <person name="Martin F.M."/>
        </authorList>
    </citation>
    <scope>NUCLEOTIDE SEQUENCE [LARGE SCALE GENOMIC DNA]</scope>
    <source>
        <strain evidence="1 2">DAOM 227022</strain>
    </source>
</reference>
<comment type="caution">
    <text evidence="1">The sequence shown here is derived from an EMBL/GenBank/DDBJ whole genome shotgun (WGS) entry which is preliminary data.</text>
</comment>
<keyword evidence="2" id="KW-1185">Reference proteome</keyword>
<gene>
    <name evidence="1" type="ORF">C1645_842442</name>
</gene>
<name>A0A397S8W5_9GLOM</name>
<dbReference type="Proteomes" id="UP000265703">
    <property type="component" value="Unassembled WGS sequence"/>
</dbReference>
<sequence>MTRSSIPNETFTKAAKGTAKITNFMNKFRSISDDFEEVFDNMEGDEQSQHNLNERVKSLKDKQKSLSGIEYNKKCVIFEYLKRLNDNDGKGK</sequence>
<accession>A0A397S8W5</accession>
<evidence type="ECO:0000313" key="2">
    <source>
        <dbReference type="Proteomes" id="UP000265703"/>
    </source>
</evidence>
<dbReference type="OrthoDB" id="2379098at2759"/>
<organism evidence="1 2">
    <name type="scientific">Glomus cerebriforme</name>
    <dbReference type="NCBI Taxonomy" id="658196"/>
    <lineage>
        <taxon>Eukaryota</taxon>
        <taxon>Fungi</taxon>
        <taxon>Fungi incertae sedis</taxon>
        <taxon>Mucoromycota</taxon>
        <taxon>Glomeromycotina</taxon>
        <taxon>Glomeromycetes</taxon>
        <taxon>Glomerales</taxon>
        <taxon>Glomeraceae</taxon>
        <taxon>Glomus</taxon>
    </lineage>
</organism>
<dbReference type="EMBL" id="QKYT01002180">
    <property type="protein sequence ID" value="RIA78744.1"/>
    <property type="molecule type" value="Genomic_DNA"/>
</dbReference>
<dbReference type="AlphaFoldDB" id="A0A397S8W5"/>